<sequence length="254" mass="25134">MSAVLREARAELATMLLGRRPWIPLTLALVGSGLGGLATGALLAHAAASTDLEAATVVIARGSAAQPAIAVLASLGVAAPYRDGSWMHAALAHPRPAHRLALSIGSTLVPALLLAALSSAAALAGAAALVRPSLDAALVVVSIHLGTAAAWAVWMAALAHASRSPLLVLAVGLALPLLVEPGIAGALALAGLDGVRWLLPGQALRAVSEGIVAGGTVLAPIGAAELRLAAAALVGWSAVAVLAAWARLRGGRPR</sequence>
<keyword evidence="3" id="KW-1185">Reference proteome</keyword>
<feature type="transmembrane region" description="Helical" evidence="1">
    <location>
        <begin position="21"/>
        <end position="46"/>
    </location>
</feature>
<reference evidence="2 3" key="1">
    <citation type="journal article" date="2013" name="Genome Announc.">
        <title>First draft genome sequence from a member of the genus agrococcus, isolated from modern microbialites.</title>
        <authorList>
            <person name="White R.A.III."/>
            <person name="Grassa C.J."/>
            <person name="Suttle C.A."/>
        </authorList>
    </citation>
    <scope>NUCLEOTIDE SEQUENCE [LARGE SCALE GENOMIC DNA]</scope>
    <source>
        <strain evidence="2 3">RW1</strain>
    </source>
</reference>
<comment type="caution">
    <text evidence="2">The sequence shown here is derived from an EMBL/GenBank/DDBJ whole genome shotgun (WGS) entry which is preliminary data.</text>
</comment>
<organism evidence="2 3">
    <name type="scientific">Agrococcus pavilionensis RW1</name>
    <dbReference type="NCBI Taxonomy" id="1330458"/>
    <lineage>
        <taxon>Bacteria</taxon>
        <taxon>Bacillati</taxon>
        <taxon>Actinomycetota</taxon>
        <taxon>Actinomycetes</taxon>
        <taxon>Micrococcales</taxon>
        <taxon>Microbacteriaceae</taxon>
        <taxon>Agrococcus</taxon>
    </lineage>
</organism>
<feature type="transmembrane region" description="Helical" evidence="1">
    <location>
        <begin position="166"/>
        <end position="190"/>
    </location>
</feature>
<gene>
    <name evidence="2" type="ORF">L332_05390</name>
</gene>
<dbReference type="AlphaFoldDB" id="U1LPH7"/>
<feature type="transmembrane region" description="Helical" evidence="1">
    <location>
        <begin position="228"/>
        <end position="248"/>
    </location>
</feature>
<proteinExistence type="predicted"/>
<dbReference type="RefSeq" id="WP_021010865.1">
    <property type="nucleotide sequence ID" value="NZ_ASHR01000028.1"/>
</dbReference>
<accession>U1LPH7</accession>
<keyword evidence="1" id="KW-0812">Transmembrane</keyword>
<protein>
    <recommendedName>
        <fullName evidence="4">ABC-2 type transporter domain-containing protein</fullName>
    </recommendedName>
</protein>
<dbReference type="EMBL" id="ASHR01000028">
    <property type="protein sequence ID" value="ERG63902.1"/>
    <property type="molecule type" value="Genomic_DNA"/>
</dbReference>
<evidence type="ECO:0000313" key="3">
    <source>
        <dbReference type="Proteomes" id="UP000016462"/>
    </source>
</evidence>
<evidence type="ECO:0000256" key="1">
    <source>
        <dbReference type="SAM" id="Phobius"/>
    </source>
</evidence>
<keyword evidence="1" id="KW-0472">Membrane</keyword>
<feature type="transmembrane region" description="Helical" evidence="1">
    <location>
        <begin position="100"/>
        <end position="130"/>
    </location>
</feature>
<dbReference type="Proteomes" id="UP000016462">
    <property type="component" value="Unassembled WGS sequence"/>
</dbReference>
<evidence type="ECO:0008006" key="4">
    <source>
        <dbReference type="Google" id="ProtNLM"/>
    </source>
</evidence>
<name>U1LPH7_9MICO</name>
<keyword evidence="1" id="KW-1133">Transmembrane helix</keyword>
<feature type="transmembrane region" description="Helical" evidence="1">
    <location>
        <begin position="58"/>
        <end position="79"/>
    </location>
</feature>
<feature type="transmembrane region" description="Helical" evidence="1">
    <location>
        <begin position="136"/>
        <end position="159"/>
    </location>
</feature>
<evidence type="ECO:0000313" key="2">
    <source>
        <dbReference type="EMBL" id="ERG63902.1"/>
    </source>
</evidence>